<protein>
    <submittedName>
        <fullName evidence="4">Transcriptional regulator CadC</fullName>
    </submittedName>
</protein>
<dbReference type="PROSITE" id="PS51755">
    <property type="entry name" value="OMPR_PHOB"/>
    <property type="match status" value="1"/>
</dbReference>
<name>A0A484Z7W9_9ENTR</name>
<sequence length="184" mass="20351">MKYLLADVLVYNDEEGTFSHIDAPDDAHQILTGTANAVMKLLVRHHSNVVERELFFSEVWDARGVLGSNNSLNQYISILRKMLAGFVPEKPAIVTVPKKGFMLSADIRVQPLPDPSDKHSDAPRCFPPALVLCTFINLVAIALCLWNTGKTQTPARAEMSARFLVGECPFIAAPLRTDALYFPP</sequence>
<dbReference type="GO" id="GO:0003677">
    <property type="term" value="F:DNA binding"/>
    <property type="evidence" value="ECO:0007669"/>
    <property type="project" value="UniProtKB-UniRule"/>
</dbReference>
<keyword evidence="1 2" id="KW-0238">DNA-binding</keyword>
<dbReference type="GO" id="GO:0000160">
    <property type="term" value="P:phosphorelay signal transduction system"/>
    <property type="evidence" value="ECO:0007669"/>
    <property type="project" value="InterPro"/>
</dbReference>
<dbReference type="Gene3D" id="1.10.10.10">
    <property type="entry name" value="Winged helix-like DNA-binding domain superfamily/Winged helix DNA-binding domain"/>
    <property type="match status" value="1"/>
</dbReference>
<organism evidence="4 5">
    <name type="scientific">Enterobacter cancerogenus</name>
    <dbReference type="NCBI Taxonomy" id="69218"/>
    <lineage>
        <taxon>Bacteria</taxon>
        <taxon>Pseudomonadati</taxon>
        <taxon>Pseudomonadota</taxon>
        <taxon>Gammaproteobacteria</taxon>
        <taxon>Enterobacterales</taxon>
        <taxon>Enterobacteriaceae</taxon>
        <taxon>Enterobacter</taxon>
        <taxon>Enterobacter cloacae complex</taxon>
    </lineage>
</organism>
<reference evidence="4 5" key="1">
    <citation type="submission" date="2019-03" db="EMBL/GenBank/DDBJ databases">
        <authorList>
            <consortium name="Pathogen Informatics"/>
        </authorList>
    </citation>
    <scope>NUCLEOTIDE SEQUENCE [LARGE SCALE GENOMIC DNA]</scope>
    <source>
        <strain evidence="4 5">NCTC12126</strain>
    </source>
</reference>
<accession>A0A484Z7W9</accession>
<dbReference type="SUPFAM" id="SSF46894">
    <property type="entry name" value="C-terminal effector domain of the bipartite response regulators"/>
    <property type="match status" value="1"/>
</dbReference>
<evidence type="ECO:0000256" key="1">
    <source>
        <dbReference type="ARBA" id="ARBA00023125"/>
    </source>
</evidence>
<evidence type="ECO:0000313" key="4">
    <source>
        <dbReference type="EMBL" id="VFS44582.1"/>
    </source>
</evidence>
<proteinExistence type="predicted"/>
<dbReference type="InterPro" id="IPR036388">
    <property type="entry name" value="WH-like_DNA-bd_sf"/>
</dbReference>
<dbReference type="CDD" id="cd00383">
    <property type="entry name" value="trans_reg_C"/>
    <property type="match status" value="1"/>
</dbReference>
<gene>
    <name evidence="4" type="ORF">NCTC12126_05893</name>
</gene>
<dbReference type="GO" id="GO:0006355">
    <property type="term" value="P:regulation of DNA-templated transcription"/>
    <property type="evidence" value="ECO:0007669"/>
    <property type="project" value="InterPro"/>
</dbReference>
<evidence type="ECO:0000313" key="5">
    <source>
        <dbReference type="Proteomes" id="UP000351155"/>
    </source>
</evidence>
<dbReference type="SMART" id="SM00862">
    <property type="entry name" value="Trans_reg_C"/>
    <property type="match status" value="1"/>
</dbReference>
<dbReference type="Proteomes" id="UP000351155">
    <property type="component" value="Unassembled WGS sequence"/>
</dbReference>
<dbReference type="InterPro" id="IPR016032">
    <property type="entry name" value="Sig_transdc_resp-reg_C-effctor"/>
</dbReference>
<dbReference type="EMBL" id="CAADIW010000075">
    <property type="protein sequence ID" value="VFS44582.1"/>
    <property type="molecule type" value="Genomic_DNA"/>
</dbReference>
<evidence type="ECO:0000259" key="3">
    <source>
        <dbReference type="PROSITE" id="PS51755"/>
    </source>
</evidence>
<feature type="domain" description="OmpR/PhoB-type" evidence="3">
    <location>
        <begin position="1"/>
        <end position="105"/>
    </location>
</feature>
<evidence type="ECO:0000256" key="2">
    <source>
        <dbReference type="PROSITE-ProRule" id="PRU01091"/>
    </source>
</evidence>
<dbReference type="InterPro" id="IPR001867">
    <property type="entry name" value="OmpR/PhoB-type_DNA-bd"/>
</dbReference>
<dbReference type="AlphaFoldDB" id="A0A484Z7W9"/>
<dbReference type="Pfam" id="PF00486">
    <property type="entry name" value="Trans_reg_C"/>
    <property type="match status" value="1"/>
</dbReference>
<feature type="DNA-binding region" description="OmpR/PhoB-type" evidence="2">
    <location>
        <begin position="1"/>
        <end position="105"/>
    </location>
</feature>